<evidence type="ECO:0000313" key="3">
    <source>
        <dbReference type="Proteomes" id="UP001497516"/>
    </source>
</evidence>
<accession>A0AAV2GI76</accession>
<reference evidence="2 3" key="1">
    <citation type="submission" date="2024-04" db="EMBL/GenBank/DDBJ databases">
        <authorList>
            <person name="Fracassetti M."/>
        </authorList>
    </citation>
    <scope>NUCLEOTIDE SEQUENCE [LARGE SCALE GENOMIC DNA]</scope>
</reference>
<feature type="region of interest" description="Disordered" evidence="1">
    <location>
        <begin position="1"/>
        <end position="43"/>
    </location>
</feature>
<dbReference type="AlphaFoldDB" id="A0AAV2GI76"/>
<protein>
    <submittedName>
        <fullName evidence="2">Uncharacterized protein</fullName>
    </submittedName>
</protein>
<evidence type="ECO:0000256" key="1">
    <source>
        <dbReference type="SAM" id="MobiDB-lite"/>
    </source>
</evidence>
<dbReference type="Proteomes" id="UP001497516">
    <property type="component" value="Chromosome 9"/>
</dbReference>
<organism evidence="2 3">
    <name type="scientific">Linum trigynum</name>
    <dbReference type="NCBI Taxonomy" id="586398"/>
    <lineage>
        <taxon>Eukaryota</taxon>
        <taxon>Viridiplantae</taxon>
        <taxon>Streptophyta</taxon>
        <taxon>Embryophyta</taxon>
        <taxon>Tracheophyta</taxon>
        <taxon>Spermatophyta</taxon>
        <taxon>Magnoliopsida</taxon>
        <taxon>eudicotyledons</taxon>
        <taxon>Gunneridae</taxon>
        <taxon>Pentapetalae</taxon>
        <taxon>rosids</taxon>
        <taxon>fabids</taxon>
        <taxon>Malpighiales</taxon>
        <taxon>Linaceae</taxon>
        <taxon>Linum</taxon>
    </lineage>
</organism>
<name>A0AAV2GI76_9ROSI</name>
<gene>
    <name evidence="2" type="ORF">LTRI10_LOCUS49852</name>
</gene>
<proteinExistence type="predicted"/>
<sequence length="164" mass="18125">MEDVAGGRSSMVETESTAGQMEDDSDGRGDSASERGDGFQGSALFSIRRDKQRQWVTRLELDLGGRDQISGESRSLTNQLRLESELRGVSNQVAFQIKLRFESTASRIRARSGFRQRWRSGCDLVGRSSEGITMAAMAVAPTAVAGGRWVVDYKDRSERKKSLD</sequence>
<dbReference type="EMBL" id="OZ034822">
    <property type="protein sequence ID" value="CAL1410430.1"/>
    <property type="molecule type" value="Genomic_DNA"/>
</dbReference>
<feature type="compositionally biased region" description="Basic and acidic residues" evidence="1">
    <location>
        <begin position="26"/>
        <end position="37"/>
    </location>
</feature>
<keyword evidence="3" id="KW-1185">Reference proteome</keyword>
<evidence type="ECO:0000313" key="2">
    <source>
        <dbReference type="EMBL" id="CAL1410430.1"/>
    </source>
</evidence>